<proteinExistence type="predicted"/>
<accession>A0A3N1PPN3</accession>
<gene>
    <name evidence="2" type="ORF">EDC28_103464</name>
</gene>
<dbReference type="EMBL" id="RJUL01000003">
    <property type="protein sequence ID" value="ROQ28867.1"/>
    <property type="molecule type" value="Genomic_DNA"/>
</dbReference>
<sequence>MSWRGLCKKLHLWLGLTVGTALLVLGLSGAALVYYVPLDRWLHPAIDTQHAQPPNWDRALATLRARFPDKTGPWRLEATGDGGAIPARYYHPPETTGQGFAPMMVWLSPDGSQLLRRDYWGDYLVTWLYNLHYQLLLGATGSWVVGWLGLASALLLFSGLYSWWPKVGRWRRQFQVSAGAPALRALLEWHRLIGVLSALPLLLLCLTGAALALPGPTATLLGWTLGTPAAAPVLASQSGPPVLPSTALAAARQALPGARLAWIETPPLSGGNYRFRLQLPGDPSMRFPHSYVTVQGQSAKVLAIFDARAQGPATTFNNWLHPLHDGSAGGFWLRSLWLLAGAAPLMLFTLGIRRWRLRRRRYGEAV</sequence>
<protein>
    <submittedName>
        <fullName evidence="2">Putative iron-regulated membrane protein</fullName>
    </submittedName>
</protein>
<feature type="transmembrane region" description="Helical" evidence="1">
    <location>
        <begin position="144"/>
        <end position="164"/>
    </location>
</feature>
<dbReference type="Pfam" id="PF03929">
    <property type="entry name" value="PepSY_TM"/>
    <property type="match status" value="1"/>
</dbReference>
<evidence type="ECO:0000313" key="3">
    <source>
        <dbReference type="Proteomes" id="UP000268033"/>
    </source>
</evidence>
<evidence type="ECO:0000256" key="1">
    <source>
        <dbReference type="SAM" id="Phobius"/>
    </source>
</evidence>
<dbReference type="PANTHER" id="PTHR34219">
    <property type="entry name" value="IRON-REGULATED INNER MEMBRANE PROTEIN-RELATED"/>
    <property type="match status" value="1"/>
</dbReference>
<dbReference type="InterPro" id="IPR005625">
    <property type="entry name" value="PepSY-ass_TM"/>
</dbReference>
<reference evidence="2 3" key="1">
    <citation type="submission" date="2018-11" db="EMBL/GenBank/DDBJ databases">
        <title>Genomic Encyclopedia of Type Strains, Phase IV (KMG-IV): sequencing the most valuable type-strain genomes for metagenomic binning, comparative biology and taxonomic classification.</title>
        <authorList>
            <person name="Goeker M."/>
        </authorList>
    </citation>
    <scope>NUCLEOTIDE SEQUENCE [LARGE SCALE GENOMIC DNA]</scope>
    <source>
        <strain evidence="2 3">DSM 21945</strain>
    </source>
</reference>
<keyword evidence="1" id="KW-0472">Membrane</keyword>
<feature type="transmembrane region" description="Helical" evidence="1">
    <location>
        <begin position="12"/>
        <end position="36"/>
    </location>
</feature>
<evidence type="ECO:0000313" key="2">
    <source>
        <dbReference type="EMBL" id="ROQ28867.1"/>
    </source>
</evidence>
<organism evidence="2 3">
    <name type="scientific">Gallaecimonas pentaromativorans</name>
    <dbReference type="NCBI Taxonomy" id="584787"/>
    <lineage>
        <taxon>Bacteria</taxon>
        <taxon>Pseudomonadati</taxon>
        <taxon>Pseudomonadota</taxon>
        <taxon>Gammaproteobacteria</taxon>
        <taxon>Enterobacterales</taxon>
        <taxon>Gallaecimonadaceae</taxon>
        <taxon>Gallaecimonas</taxon>
    </lineage>
</organism>
<feature type="transmembrane region" description="Helical" evidence="1">
    <location>
        <begin position="331"/>
        <end position="352"/>
    </location>
</feature>
<dbReference type="Proteomes" id="UP000268033">
    <property type="component" value="Unassembled WGS sequence"/>
</dbReference>
<dbReference type="AlphaFoldDB" id="A0A3N1PPN3"/>
<comment type="caution">
    <text evidence="2">The sequence shown here is derived from an EMBL/GenBank/DDBJ whole genome shotgun (WGS) entry which is preliminary data.</text>
</comment>
<keyword evidence="1" id="KW-1133">Transmembrane helix</keyword>
<feature type="transmembrane region" description="Helical" evidence="1">
    <location>
        <begin position="192"/>
        <end position="213"/>
    </location>
</feature>
<name>A0A3N1PPN3_9GAMM</name>
<keyword evidence="1" id="KW-0812">Transmembrane</keyword>
<dbReference type="STRING" id="584787.GCA_001247655_02364"/>
<keyword evidence="3" id="KW-1185">Reference proteome</keyword>
<dbReference type="RefSeq" id="WP_123421213.1">
    <property type="nucleotide sequence ID" value="NZ_RJUL01000003.1"/>
</dbReference>